<organism evidence="2 3">
    <name type="scientific">Linnemannia elongata AG-77</name>
    <dbReference type="NCBI Taxonomy" id="1314771"/>
    <lineage>
        <taxon>Eukaryota</taxon>
        <taxon>Fungi</taxon>
        <taxon>Fungi incertae sedis</taxon>
        <taxon>Mucoromycota</taxon>
        <taxon>Mortierellomycotina</taxon>
        <taxon>Mortierellomycetes</taxon>
        <taxon>Mortierellales</taxon>
        <taxon>Mortierellaceae</taxon>
        <taxon>Linnemannia</taxon>
    </lineage>
</organism>
<dbReference type="Proteomes" id="UP000078512">
    <property type="component" value="Unassembled WGS sequence"/>
</dbReference>
<evidence type="ECO:0000256" key="1">
    <source>
        <dbReference type="SAM" id="Phobius"/>
    </source>
</evidence>
<keyword evidence="1" id="KW-1133">Transmembrane helix</keyword>
<dbReference type="EMBL" id="KV442026">
    <property type="protein sequence ID" value="OAQ32132.1"/>
    <property type="molecule type" value="Genomic_DNA"/>
</dbReference>
<sequence length="114" mass="12757">MFLPASLSLFFPSFSLPSFLPLLLLSFLPSFLPFLPSLPFLLTPLFPSLFPSFYSLTQLTSHSHITHSRLHPKNNNSLGFTHSLTPPVKHKQDEDKQKGILFHSCVSGSLFVST</sequence>
<keyword evidence="3" id="KW-1185">Reference proteome</keyword>
<evidence type="ECO:0000313" key="2">
    <source>
        <dbReference type="EMBL" id="OAQ32132.1"/>
    </source>
</evidence>
<gene>
    <name evidence="2" type="ORF">K457DRAFT_319747</name>
</gene>
<dbReference type="AlphaFoldDB" id="A0A197K3B8"/>
<name>A0A197K3B8_9FUNG</name>
<evidence type="ECO:0000313" key="3">
    <source>
        <dbReference type="Proteomes" id="UP000078512"/>
    </source>
</evidence>
<feature type="transmembrane region" description="Helical" evidence="1">
    <location>
        <begin position="31"/>
        <end position="54"/>
    </location>
</feature>
<reference evidence="2 3" key="1">
    <citation type="submission" date="2016-05" db="EMBL/GenBank/DDBJ databases">
        <title>Genome sequencing reveals origins of a unique bacterial endosymbiosis in the earliest lineages of terrestrial Fungi.</title>
        <authorList>
            <consortium name="DOE Joint Genome Institute"/>
            <person name="Uehling J."/>
            <person name="Gryganskyi A."/>
            <person name="Hameed K."/>
            <person name="Tschaplinski T."/>
            <person name="Misztal P."/>
            <person name="Wu S."/>
            <person name="Desiro A."/>
            <person name="Vande Pol N."/>
            <person name="Du Z.-Y."/>
            <person name="Zienkiewicz A."/>
            <person name="Zienkiewicz K."/>
            <person name="Morin E."/>
            <person name="Tisserant E."/>
            <person name="Splivallo R."/>
            <person name="Hainaut M."/>
            <person name="Henrissat B."/>
            <person name="Ohm R."/>
            <person name="Kuo A."/>
            <person name="Yan J."/>
            <person name="Lipzen A."/>
            <person name="Nolan M."/>
            <person name="Labutti K."/>
            <person name="Barry K."/>
            <person name="Goldstein A."/>
            <person name="Labbe J."/>
            <person name="Schadt C."/>
            <person name="Tuskan G."/>
            <person name="Grigoriev I."/>
            <person name="Martin F."/>
            <person name="Vilgalys R."/>
            <person name="Bonito G."/>
        </authorList>
    </citation>
    <scope>NUCLEOTIDE SEQUENCE [LARGE SCALE GENOMIC DNA]</scope>
    <source>
        <strain evidence="2 3">AG-77</strain>
    </source>
</reference>
<keyword evidence="1" id="KW-0472">Membrane</keyword>
<protein>
    <submittedName>
        <fullName evidence="2">Uncharacterized protein</fullName>
    </submittedName>
</protein>
<accession>A0A197K3B8</accession>
<keyword evidence="1" id="KW-0812">Transmembrane</keyword>
<proteinExistence type="predicted"/>